<gene>
    <name evidence="10" type="ORF">DAPPUDRAFT_227990</name>
</gene>
<evidence type="ECO:0000256" key="4">
    <source>
        <dbReference type="ARBA" id="ARBA00023015"/>
    </source>
</evidence>
<feature type="compositionally biased region" description="Low complexity" evidence="9">
    <location>
        <begin position="227"/>
        <end position="242"/>
    </location>
</feature>
<accession>E9HAA7</accession>
<dbReference type="EMBL" id="GL732611">
    <property type="protein sequence ID" value="EFX71274.1"/>
    <property type="molecule type" value="Genomic_DNA"/>
</dbReference>
<dbReference type="eggNOG" id="ENOG502SZ59">
    <property type="taxonomic scope" value="Eukaryota"/>
</dbReference>
<reference evidence="10 11" key="1">
    <citation type="journal article" date="2011" name="Science">
        <title>The ecoresponsive genome of Daphnia pulex.</title>
        <authorList>
            <person name="Colbourne J.K."/>
            <person name="Pfrender M.E."/>
            <person name="Gilbert D."/>
            <person name="Thomas W.K."/>
            <person name="Tucker A."/>
            <person name="Oakley T.H."/>
            <person name="Tokishita S."/>
            <person name="Aerts A."/>
            <person name="Arnold G.J."/>
            <person name="Basu M.K."/>
            <person name="Bauer D.J."/>
            <person name="Caceres C.E."/>
            <person name="Carmel L."/>
            <person name="Casola C."/>
            <person name="Choi J.H."/>
            <person name="Detter J.C."/>
            <person name="Dong Q."/>
            <person name="Dusheyko S."/>
            <person name="Eads B.D."/>
            <person name="Frohlich T."/>
            <person name="Geiler-Samerotte K.A."/>
            <person name="Gerlach D."/>
            <person name="Hatcher P."/>
            <person name="Jogdeo S."/>
            <person name="Krijgsveld J."/>
            <person name="Kriventseva E.V."/>
            <person name="Kultz D."/>
            <person name="Laforsch C."/>
            <person name="Lindquist E."/>
            <person name="Lopez J."/>
            <person name="Manak J.R."/>
            <person name="Muller J."/>
            <person name="Pangilinan J."/>
            <person name="Patwardhan R.P."/>
            <person name="Pitluck S."/>
            <person name="Pritham E.J."/>
            <person name="Rechtsteiner A."/>
            <person name="Rho M."/>
            <person name="Rogozin I.B."/>
            <person name="Sakarya O."/>
            <person name="Salamov A."/>
            <person name="Schaack S."/>
            <person name="Shapiro H."/>
            <person name="Shiga Y."/>
            <person name="Skalitzky C."/>
            <person name="Smith Z."/>
            <person name="Souvorov A."/>
            <person name="Sung W."/>
            <person name="Tang Z."/>
            <person name="Tsuchiya D."/>
            <person name="Tu H."/>
            <person name="Vos H."/>
            <person name="Wang M."/>
            <person name="Wolf Y.I."/>
            <person name="Yamagata H."/>
            <person name="Yamada T."/>
            <person name="Ye Y."/>
            <person name="Shaw J.R."/>
            <person name="Andrews J."/>
            <person name="Crease T.J."/>
            <person name="Tang H."/>
            <person name="Lucas S.M."/>
            <person name="Robertson H.M."/>
            <person name="Bork P."/>
            <person name="Koonin E.V."/>
            <person name="Zdobnov E.M."/>
            <person name="Grigoriev I.V."/>
            <person name="Lynch M."/>
            <person name="Boore J.L."/>
        </authorList>
    </citation>
    <scope>NUCLEOTIDE SEQUENCE [LARGE SCALE GENOMIC DNA]</scope>
</reference>
<keyword evidence="3" id="KW-0678">Repressor</keyword>
<feature type="region of interest" description="Disordered" evidence="9">
    <location>
        <begin position="1"/>
        <end position="49"/>
    </location>
</feature>
<dbReference type="GO" id="GO:0005654">
    <property type="term" value="C:nucleoplasm"/>
    <property type="evidence" value="ECO:0000318"/>
    <property type="project" value="GO_Central"/>
</dbReference>
<dbReference type="Proteomes" id="UP000000305">
    <property type="component" value="Unassembled WGS sequence"/>
</dbReference>
<protein>
    <submittedName>
        <fullName evidence="10">Uncharacterized protein</fullName>
    </submittedName>
</protein>
<keyword evidence="5 8" id="KW-0175">Coiled coil</keyword>
<sequence>MSKMENAEVLTKKKTHRRKAGGKRRKDKNDRSLETTSDQDPITPEVVAPQTERQLLEDGEPLRKHFKMLHKETHPLLHPHKLATRGGRRLLRPAKVPKAPQNSTQFIIDDHENSAFFIDFDKGFTPPGARDDVGWSPYFQQDFENVYRTTREAETTIDWTQEDLVEKISSLEERVKNLEQQLSMCDSNVYMNQMHHRIVCMQDKNRRIKEFRVWCPMHGKKVRLRNPSTDTSSEDCSSSSSESPDDEDEVVQNGDESESDSSDEDMTEEDTEENVNERINPVSLSKPEDVEEVEKIGERTGSVQSNEEIVTEEP</sequence>
<proteinExistence type="inferred from homology"/>
<evidence type="ECO:0000256" key="1">
    <source>
        <dbReference type="ARBA" id="ARBA00004123"/>
    </source>
</evidence>
<evidence type="ECO:0000256" key="3">
    <source>
        <dbReference type="ARBA" id="ARBA00022491"/>
    </source>
</evidence>
<comment type="subcellular location">
    <subcellularLocation>
        <location evidence="1">Nucleus</location>
    </subcellularLocation>
</comment>
<feature type="compositionally biased region" description="Acidic residues" evidence="9">
    <location>
        <begin position="243"/>
        <end position="274"/>
    </location>
</feature>
<feature type="compositionally biased region" description="Basic residues" evidence="9">
    <location>
        <begin position="12"/>
        <end position="26"/>
    </location>
</feature>
<dbReference type="AlphaFoldDB" id="E9HAA7"/>
<evidence type="ECO:0000256" key="9">
    <source>
        <dbReference type="SAM" id="MobiDB-lite"/>
    </source>
</evidence>
<dbReference type="OMA" id="MSKMENA"/>
<name>E9HAA7_DAPPU</name>
<keyword evidence="7" id="KW-0539">Nucleus</keyword>
<keyword evidence="4" id="KW-0805">Transcription regulation</keyword>
<dbReference type="InterPro" id="IPR024872">
    <property type="entry name" value="HEXIM"/>
</dbReference>
<dbReference type="GO" id="GO:0004861">
    <property type="term" value="F:cyclin-dependent protein serine/threonine kinase inhibitor activity"/>
    <property type="evidence" value="ECO:0000318"/>
    <property type="project" value="GO_Central"/>
</dbReference>
<dbReference type="GO" id="GO:0097322">
    <property type="term" value="F:7SK snRNA binding"/>
    <property type="evidence" value="ECO:0000318"/>
    <property type="project" value="GO_Central"/>
</dbReference>
<keyword evidence="6" id="KW-0804">Transcription</keyword>
<evidence type="ECO:0000256" key="2">
    <source>
        <dbReference type="ARBA" id="ARBA00008409"/>
    </source>
</evidence>
<dbReference type="InParanoid" id="E9HAA7"/>
<dbReference type="OrthoDB" id="10058500at2759"/>
<dbReference type="PANTHER" id="PTHR13469">
    <property type="entry name" value="HEXAMETHYLENE BISACETAMIDE INDUCIBLE 1"/>
    <property type="match status" value="1"/>
</dbReference>
<dbReference type="GO" id="GO:0000122">
    <property type="term" value="P:negative regulation of transcription by RNA polymerase II"/>
    <property type="evidence" value="ECO:0000318"/>
    <property type="project" value="GO_Central"/>
</dbReference>
<keyword evidence="11" id="KW-1185">Reference proteome</keyword>
<evidence type="ECO:0000256" key="7">
    <source>
        <dbReference type="ARBA" id="ARBA00023242"/>
    </source>
</evidence>
<evidence type="ECO:0000313" key="11">
    <source>
        <dbReference type="Proteomes" id="UP000000305"/>
    </source>
</evidence>
<evidence type="ECO:0000256" key="5">
    <source>
        <dbReference type="ARBA" id="ARBA00023054"/>
    </source>
</evidence>
<evidence type="ECO:0000256" key="6">
    <source>
        <dbReference type="ARBA" id="ARBA00023163"/>
    </source>
</evidence>
<organism evidence="10 11">
    <name type="scientific">Daphnia pulex</name>
    <name type="common">Water flea</name>
    <dbReference type="NCBI Taxonomy" id="6669"/>
    <lineage>
        <taxon>Eukaryota</taxon>
        <taxon>Metazoa</taxon>
        <taxon>Ecdysozoa</taxon>
        <taxon>Arthropoda</taxon>
        <taxon>Crustacea</taxon>
        <taxon>Branchiopoda</taxon>
        <taxon>Diplostraca</taxon>
        <taxon>Cladocera</taxon>
        <taxon>Anomopoda</taxon>
        <taxon>Daphniidae</taxon>
        <taxon>Daphnia</taxon>
    </lineage>
</organism>
<comment type="similarity">
    <text evidence="2">Belongs to the HEXIM family.</text>
</comment>
<dbReference type="GO" id="GO:0005737">
    <property type="term" value="C:cytoplasm"/>
    <property type="evidence" value="ECO:0000318"/>
    <property type="project" value="GO_Central"/>
</dbReference>
<evidence type="ECO:0000313" key="10">
    <source>
        <dbReference type="EMBL" id="EFX71274.1"/>
    </source>
</evidence>
<feature type="coiled-coil region" evidence="8">
    <location>
        <begin position="161"/>
        <end position="188"/>
    </location>
</feature>
<evidence type="ECO:0000256" key="8">
    <source>
        <dbReference type="SAM" id="Coils"/>
    </source>
</evidence>
<dbReference type="PANTHER" id="PTHR13469:SF9">
    <property type="entry name" value="HEXAMETHYLENE BIS-ACETAMIDE-INDUCIBLE PROTEIN"/>
    <property type="match status" value="1"/>
</dbReference>
<dbReference type="KEGG" id="dpx:DAPPUDRAFT_227990"/>
<feature type="region of interest" description="Disordered" evidence="9">
    <location>
        <begin position="222"/>
        <end position="314"/>
    </location>
</feature>
<dbReference type="HOGENOM" id="CLU_886415_0_0_1"/>